<evidence type="ECO:0000256" key="6">
    <source>
        <dbReference type="ARBA" id="ARBA00022833"/>
    </source>
</evidence>
<keyword evidence="6" id="KW-0862">Zinc</keyword>
<dbReference type="SMART" id="SM01351">
    <property type="entry name" value="Aspzincin_M35"/>
    <property type="match status" value="1"/>
</dbReference>
<dbReference type="GO" id="GO:0006508">
    <property type="term" value="P:proteolysis"/>
    <property type="evidence" value="ECO:0007669"/>
    <property type="project" value="UniProtKB-KW"/>
</dbReference>
<evidence type="ECO:0000313" key="9">
    <source>
        <dbReference type="Proteomes" id="UP000515153"/>
    </source>
</evidence>
<keyword evidence="5" id="KW-0378">Hydrolase</keyword>
<comment type="similarity">
    <text evidence="2">Belongs to the peptidase M35 family.</text>
</comment>
<dbReference type="SUPFAM" id="SSF55486">
    <property type="entry name" value="Metalloproteases ('zincins'), catalytic domain"/>
    <property type="match status" value="1"/>
</dbReference>
<dbReference type="InterPro" id="IPR050414">
    <property type="entry name" value="Fungal_M35_metalloproteases"/>
</dbReference>
<dbReference type="PANTHER" id="PTHR37016">
    <property type="match status" value="1"/>
</dbReference>
<keyword evidence="9" id="KW-1185">Reference proteome</keyword>
<reference evidence="10" key="2">
    <citation type="submission" date="2019-10" db="EMBL/GenBank/DDBJ databases">
        <authorList>
            <consortium name="NCBI Genome Project"/>
        </authorList>
    </citation>
    <scope>NUCLEOTIDE SEQUENCE</scope>
    <source>
        <strain evidence="10">NI907</strain>
    </source>
</reference>
<comment type="cofactor">
    <cofactor evidence="1">
        <name>Zn(2+)</name>
        <dbReference type="ChEBI" id="CHEBI:29105"/>
    </cofactor>
</comment>
<keyword evidence="4" id="KW-0479">Metal-binding</keyword>
<protein>
    <recommendedName>
        <fullName evidence="8">Lysine-specific metallo-endopeptidase domain-containing protein</fullName>
    </recommendedName>
</protein>
<feature type="domain" description="Lysine-specific metallo-endopeptidase" evidence="8">
    <location>
        <begin position="39"/>
        <end position="187"/>
    </location>
</feature>
<evidence type="ECO:0000313" key="10">
    <source>
        <dbReference type="RefSeq" id="XP_030979814.1"/>
    </source>
</evidence>
<dbReference type="RefSeq" id="XP_030979814.1">
    <property type="nucleotide sequence ID" value="XM_031130163.1"/>
</dbReference>
<dbReference type="KEGG" id="pgri:PgNI_10189"/>
<evidence type="ECO:0000259" key="8">
    <source>
        <dbReference type="SMART" id="SM01351"/>
    </source>
</evidence>
<dbReference type="PANTHER" id="PTHR37016:SF3">
    <property type="entry name" value="NEUTRAL PROTEASE 2-RELATED"/>
    <property type="match status" value="1"/>
</dbReference>
<evidence type="ECO:0000256" key="1">
    <source>
        <dbReference type="ARBA" id="ARBA00001947"/>
    </source>
</evidence>
<dbReference type="InterPro" id="IPR029463">
    <property type="entry name" value="Lys_MEP"/>
</dbReference>
<gene>
    <name evidence="10" type="ORF">PgNI_10189</name>
</gene>
<dbReference type="GO" id="GO:0046872">
    <property type="term" value="F:metal ion binding"/>
    <property type="evidence" value="ECO:0007669"/>
    <property type="project" value="UniProtKB-KW"/>
</dbReference>
<keyword evidence="3" id="KW-0645">Protease</keyword>
<dbReference type="Pfam" id="PF14521">
    <property type="entry name" value="Aspzincin_M35"/>
    <property type="match status" value="1"/>
</dbReference>
<evidence type="ECO:0000256" key="2">
    <source>
        <dbReference type="ARBA" id="ARBA00010279"/>
    </source>
</evidence>
<dbReference type="InterPro" id="IPR024079">
    <property type="entry name" value="MetalloPept_cat_dom_sf"/>
</dbReference>
<evidence type="ECO:0000256" key="7">
    <source>
        <dbReference type="ARBA" id="ARBA00023049"/>
    </source>
</evidence>
<dbReference type="Gene3D" id="3.40.390.10">
    <property type="entry name" value="Collagenase (Catalytic Domain)"/>
    <property type="match status" value="1"/>
</dbReference>
<dbReference type="AlphaFoldDB" id="A0A6P8AY75"/>
<organism evidence="9 10">
    <name type="scientific">Pyricularia grisea</name>
    <name type="common">Crabgrass-specific blast fungus</name>
    <name type="synonym">Magnaporthe grisea</name>
    <dbReference type="NCBI Taxonomy" id="148305"/>
    <lineage>
        <taxon>Eukaryota</taxon>
        <taxon>Fungi</taxon>
        <taxon>Dikarya</taxon>
        <taxon>Ascomycota</taxon>
        <taxon>Pezizomycotina</taxon>
        <taxon>Sordariomycetes</taxon>
        <taxon>Sordariomycetidae</taxon>
        <taxon>Magnaporthales</taxon>
        <taxon>Pyriculariaceae</taxon>
        <taxon>Pyricularia</taxon>
    </lineage>
</organism>
<accession>A0A6P8AY75</accession>
<name>A0A6P8AY75_PYRGI</name>
<evidence type="ECO:0000256" key="5">
    <source>
        <dbReference type="ARBA" id="ARBA00022801"/>
    </source>
</evidence>
<dbReference type="GeneID" id="41965071"/>
<proteinExistence type="inferred from homology"/>
<keyword evidence="7" id="KW-0482">Metalloprotease</keyword>
<dbReference type="Proteomes" id="UP000515153">
    <property type="component" value="Chromosome VII"/>
</dbReference>
<dbReference type="GO" id="GO:0004222">
    <property type="term" value="F:metalloendopeptidase activity"/>
    <property type="evidence" value="ECO:0007669"/>
    <property type="project" value="InterPro"/>
</dbReference>
<reference evidence="10" key="3">
    <citation type="submission" date="2025-08" db="UniProtKB">
        <authorList>
            <consortium name="RefSeq"/>
        </authorList>
    </citation>
    <scope>IDENTIFICATION</scope>
    <source>
        <strain evidence="10">NI907</strain>
    </source>
</reference>
<evidence type="ECO:0000256" key="3">
    <source>
        <dbReference type="ARBA" id="ARBA00022670"/>
    </source>
</evidence>
<reference evidence="9 10" key="1">
    <citation type="journal article" date="2019" name="Mol. Biol. Evol.">
        <title>Blast fungal genomes show frequent chromosomal changes, gene gains and losses, and effector gene turnover.</title>
        <authorList>
            <person name="Gomez Luciano L.B."/>
            <person name="Jason Tsai I."/>
            <person name="Chuma I."/>
            <person name="Tosa Y."/>
            <person name="Chen Y.H."/>
            <person name="Li J.Y."/>
            <person name="Li M.Y."/>
            <person name="Jade Lu M.Y."/>
            <person name="Nakayashiki H."/>
            <person name="Li W.H."/>
        </authorList>
    </citation>
    <scope>NUCLEOTIDE SEQUENCE [LARGE SCALE GENOMIC DNA]</scope>
    <source>
        <strain evidence="9 10">NI907</strain>
    </source>
</reference>
<sequence length="196" mass="22516">MFPHLLNTYLLSKITKLVQLPEPMPDWNKFNTKVNFSRCEVWANNARFAIRDDGSLRRRYFGTDNAEHIKSVQQSYRAIEDACDLAINNIPFQCEYSTSLCTSKRGKELNAFVFSHRNIVYICPGFFDYSVNNPNKNALTLIHELSHLESIRGTQDYGTGYGLEKVKSLTKISECLMDADTFAYFASDAAGYKHWE</sequence>
<evidence type="ECO:0000256" key="4">
    <source>
        <dbReference type="ARBA" id="ARBA00022723"/>
    </source>
</evidence>